<feature type="transmembrane region" description="Helical" evidence="1">
    <location>
        <begin position="207"/>
        <end position="229"/>
    </location>
</feature>
<keyword evidence="1" id="KW-1133">Transmembrane helix</keyword>
<comment type="caution">
    <text evidence="2">The sequence shown here is derived from an EMBL/GenBank/DDBJ whole genome shotgun (WGS) entry which is preliminary data.</text>
</comment>
<protein>
    <submittedName>
        <fullName evidence="2">Uncharacterized protein</fullName>
    </submittedName>
</protein>
<reference evidence="2" key="1">
    <citation type="journal article" date="2021" name="Open Biol.">
        <title>Shared evolutionary footprints suggest mitochondrial oxidative damage underlies multiple complex I losses in fungi.</title>
        <authorList>
            <person name="Schikora-Tamarit M.A."/>
            <person name="Marcet-Houben M."/>
            <person name="Nosek J."/>
            <person name="Gabaldon T."/>
        </authorList>
    </citation>
    <scope>NUCLEOTIDE SEQUENCE</scope>
    <source>
        <strain evidence="2">CBS2887</strain>
    </source>
</reference>
<evidence type="ECO:0000313" key="3">
    <source>
        <dbReference type="Proteomes" id="UP000774326"/>
    </source>
</evidence>
<keyword evidence="3" id="KW-1185">Reference proteome</keyword>
<dbReference type="EMBL" id="JAEUBG010005094">
    <property type="protein sequence ID" value="KAH3678357.1"/>
    <property type="molecule type" value="Genomic_DNA"/>
</dbReference>
<feature type="transmembrane region" description="Helical" evidence="1">
    <location>
        <begin position="401"/>
        <end position="422"/>
    </location>
</feature>
<sequence length="565" mass="65669">MNFKLTYSKIIILTMLLFIFPFLTLSQGVTKGPWLTCDYCDSHIEVETTPNQLLEHNSSFQGELRVFKPSEIFPLINGTLDESILPSITNYTDWRKNQTLWELKDALTWGWFSTETKAISFNWGEQSASFHGGSLLHKVNQTAPFNESTIQTYSVNETIGTRSIFTVENPGFYCAHLTQFNNEAEINARVHIVAYYREDFSKIKELYSLKIAIICAAMGLGALIVSMLYNFEKWVFDFMGEEAAGKPCNRTWLQYFKWYGTEVFHDSKGYIVCCVTLFLRVWLKANYQTDIDWNIHSLGDITGTLAWKFVLDKTLVVLFLLSMEYYVLYLPYLVSITPPPQAPADYRWLRGVPLLCSFYILLFIVPLAVYPPLIHRAMRMSLGPVFASLFWEYHLEDWLEFSLFLCSFFCSLHIGLFIPDYCEWAYGFLEHRWYRRCVRLDCEKGLQVPVVDADDVGSMKVMSLSKSSWAALVLLTLSNANVYFLVFNLDMIHEFRYFGVYDRYLQHLISKDWIVCVLFRENLTLGSALLAMLCLDALRLVYIFFKGHDVYKLCKQAGYILFWIC</sequence>
<accession>A0A9P8PVI0</accession>
<evidence type="ECO:0000256" key="1">
    <source>
        <dbReference type="SAM" id="Phobius"/>
    </source>
</evidence>
<feature type="transmembrane region" description="Helical" evidence="1">
    <location>
        <begin position="352"/>
        <end position="370"/>
    </location>
</feature>
<feature type="transmembrane region" description="Helical" evidence="1">
    <location>
        <begin position="523"/>
        <end position="545"/>
    </location>
</feature>
<feature type="transmembrane region" description="Helical" evidence="1">
    <location>
        <begin position="469"/>
        <end position="489"/>
    </location>
</feature>
<keyword evidence="1" id="KW-0472">Membrane</keyword>
<dbReference type="Proteomes" id="UP000774326">
    <property type="component" value="Unassembled WGS sequence"/>
</dbReference>
<name>A0A9P8PVI0_WICPI</name>
<keyword evidence="1" id="KW-0812">Transmembrane</keyword>
<evidence type="ECO:0000313" key="2">
    <source>
        <dbReference type="EMBL" id="KAH3678357.1"/>
    </source>
</evidence>
<feature type="transmembrane region" description="Helical" evidence="1">
    <location>
        <begin position="315"/>
        <end position="332"/>
    </location>
</feature>
<reference evidence="2" key="2">
    <citation type="submission" date="2021-01" db="EMBL/GenBank/DDBJ databases">
        <authorList>
            <person name="Schikora-Tamarit M.A."/>
        </authorList>
    </citation>
    <scope>NUCLEOTIDE SEQUENCE</scope>
    <source>
        <strain evidence="2">CBS2887</strain>
    </source>
</reference>
<organism evidence="2 3">
    <name type="scientific">Wickerhamomyces pijperi</name>
    <name type="common">Yeast</name>
    <name type="synonym">Pichia pijperi</name>
    <dbReference type="NCBI Taxonomy" id="599730"/>
    <lineage>
        <taxon>Eukaryota</taxon>
        <taxon>Fungi</taxon>
        <taxon>Dikarya</taxon>
        <taxon>Ascomycota</taxon>
        <taxon>Saccharomycotina</taxon>
        <taxon>Saccharomycetes</taxon>
        <taxon>Phaffomycetales</taxon>
        <taxon>Wickerhamomycetaceae</taxon>
        <taxon>Wickerhamomyces</taxon>
    </lineage>
</organism>
<gene>
    <name evidence="2" type="ORF">WICPIJ_008847</name>
</gene>
<dbReference type="AlphaFoldDB" id="A0A9P8PVI0"/>
<proteinExistence type="predicted"/>